<dbReference type="InterPro" id="IPR041581">
    <property type="entry name" value="Glyoxalase_6"/>
</dbReference>
<gene>
    <name evidence="2" type="ORF">E3A20_29690</name>
</gene>
<keyword evidence="3" id="KW-1185">Reference proteome</keyword>
<reference evidence="2 3" key="2">
    <citation type="submission" date="2019-08" db="EMBL/GenBank/DDBJ databases">
        <authorList>
            <person name="Henke P."/>
        </authorList>
    </citation>
    <scope>NUCLEOTIDE SEQUENCE [LARGE SCALE GENOMIC DNA]</scope>
    <source>
        <strain evidence="2">Phe10_nw2017</strain>
    </source>
</reference>
<name>A0A5C6M167_9PLAN</name>
<sequence>MTLKISGASAQGPQVGRGAGHFCWADIGALSTAKSKQFYGAVFNWQAHDLPLDEWGGNPGTFYTVFQSSGREAAGLYELSLDQRNQKVPPHWLSYVAVEDCEASVARAKELGGAIVVNAFEIREFGRMAMLLDPAGALFALWEEKSHPGSSLEEGAVGSLSWCELMTPDVEK</sequence>
<organism evidence="2 3">
    <name type="scientific">Planctomyces bekefii</name>
    <dbReference type="NCBI Taxonomy" id="1653850"/>
    <lineage>
        <taxon>Bacteria</taxon>
        <taxon>Pseudomonadati</taxon>
        <taxon>Planctomycetota</taxon>
        <taxon>Planctomycetia</taxon>
        <taxon>Planctomycetales</taxon>
        <taxon>Planctomycetaceae</taxon>
        <taxon>Planctomyces</taxon>
    </lineage>
</organism>
<evidence type="ECO:0000313" key="2">
    <source>
        <dbReference type="EMBL" id="TWW07903.1"/>
    </source>
</evidence>
<reference evidence="2 3" key="1">
    <citation type="submission" date="2019-08" db="EMBL/GenBank/DDBJ databases">
        <title>100 year-old enigma solved: identification of Planctomyces bekefii, the type genus and species of the phylum Planctomycetes.</title>
        <authorList>
            <person name="Svetlana D.N."/>
            <person name="Overmann J."/>
        </authorList>
    </citation>
    <scope>NUCLEOTIDE SEQUENCE [LARGE SCALE GENOMIC DNA]</scope>
    <source>
        <strain evidence="2">Phe10_nw2017</strain>
    </source>
</reference>
<dbReference type="InterPro" id="IPR052164">
    <property type="entry name" value="Anthracycline_SecMetBiosynth"/>
</dbReference>
<comment type="caution">
    <text evidence="2">The sequence shown here is derived from an EMBL/GenBank/DDBJ whole genome shotgun (WGS) entry which is preliminary data.</text>
</comment>
<dbReference type="Gene3D" id="3.10.180.10">
    <property type="entry name" value="2,3-Dihydroxybiphenyl 1,2-Dioxygenase, domain 1"/>
    <property type="match status" value="1"/>
</dbReference>
<dbReference type="SUPFAM" id="SSF54593">
    <property type="entry name" value="Glyoxalase/Bleomycin resistance protein/Dihydroxybiphenyl dioxygenase"/>
    <property type="match status" value="1"/>
</dbReference>
<proteinExistence type="predicted"/>
<dbReference type="EMBL" id="SRHE01000952">
    <property type="protein sequence ID" value="TWW07903.1"/>
    <property type="molecule type" value="Genomic_DNA"/>
</dbReference>
<dbReference type="Proteomes" id="UP000321083">
    <property type="component" value="Unassembled WGS sequence"/>
</dbReference>
<dbReference type="PANTHER" id="PTHR33993">
    <property type="entry name" value="GLYOXALASE-RELATED"/>
    <property type="match status" value="1"/>
</dbReference>
<dbReference type="Pfam" id="PF18029">
    <property type="entry name" value="Glyoxalase_6"/>
    <property type="match status" value="1"/>
</dbReference>
<evidence type="ECO:0000313" key="3">
    <source>
        <dbReference type="Proteomes" id="UP000321083"/>
    </source>
</evidence>
<dbReference type="CDD" id="cd07247">
    <property type="entry name" value="SgaA_N_like"/>
    <property type="match status" value="1"/>
</dbReference>
<dbReference type="InterPro" id="IPR029068">
    <property type="entry name" value="Glyas_Bleomycin-R_OHBP_Dase"/>
</dbReference>
<dbReference type="AlphaFoldDB" id="A0A5C6M167"/>
<feature type="domain" description="Glyoxalase-like" evidence="1">
    <location>
        <begin position="33"/>
        <end position="141"/>
    </location>
</feature>
<protein>
    <recommendedName>
        <fullName evidence="1">Glyoxalase-like domain-containing protein</fullName>
    </recommendedName>
</protein>
<feature type="non-terminal residue" evidence="2">
    <location>
        <position position="172"/>
    </location>
</feature>
<accession>A0A5C6M167</accession>
<evidence type="ECO:0000259" key="1">
    <source>
        <dbReference type="Pfam" id="PF18029"/>
    </source>
</evidence>
<dbReference type="PANTHER" id="PTHR33993:SF14">
    <property type="entry name" value="GB|AAF24581.1"/>
    <property type="match status" value="1"/>
</dbReference>